<organism evidence="1 2">
    <name type="scientific">Cerrena zonata</name>
    <dbReference type="NCBI Taxonomy" id="2478898"/>
    <lineage>
        <taxon>Eukaryota</taxon>
        <taxon>Fungi</taxon>
        <taxon>Dikarya</taxon>
        <taxon>Basidiomycota</taxon>
        <taxon>Agaricomycotina</taxon>
        <taxon>Agaricomycetes</taxon>
        <taxon>Polyporales</taxon>
        <taxon>Cerrenaceae</taxon>
        <taxon>Cerrena</taxon>
    </lineage>
</organism>
<accession>A0AAW0GT02</accession>
<protein>
    <submittedName>
        <fullName evidence="1">Uncharacterized protein</fullName>
    </submittedName>
</protein>
<keyword evidence="2" id="KW-1185">Reference proteome</keyword>
<dbReference type="AlphaFoldDB" id="A0AAW0GT02"/>
<evidence type="ECO:0000313" key="2">
    <source>
        <dbReference type="Proteomes" id="UP001385951"/>
    </source>
</evidence>
<reference evidence="1 2" key="1">
    <citation type="submission" date="2022-09" db="EMBL/GenBank/DDBJ databases">
        <authorList>
            <person name="Palmer J.M."/>
        </authorList>
    </citation>
    <scope>NUCLEOTIDE SEQUENCE [LARGE SCALE GENOMIC DNA]</scope>
    <source>
        <strain evidence="1 2">DSM 7382</strain>
    </source>
</reference>
<sequence length="59" mass="6415">MLSPSSFSGVHVDAGRVAMRDAVARQSYAESVYDPPPPAYDAIDFSLPRVRLQPNSHGQ</sequence>
<proteinExistence type="predicted"/>
<comment type="caution">
    <text evidence="1">The sequence shown here is derived from an EMBL/GenBank/DDBJ whole genome shotgun (WGS) entry which is preliminary data.</text>
</comment>
<evidence type="ECO:0000313" key="1">
    <source>
        <dbReference type="EMBL" id="KAK7692365.1"/>
    </source>
</evidence>
<dbReference type="Proteomes" id="UP001385951">
    <property type="component" value="Unassembled WGS sequence"/>
</dbReference>
<gene>
    <name evidence="1" type="ORF">QCA50_003990</name>
</gene>
<dbReference type="EMBL" id="JASBNA010000004">
    <property type="protein sequence ID" value="KAK7692365.1"/>
    <property type="molecule type" value="Genomic_DNA"/>
</dbReference>
<name>A0AAW0GT02_9APHY</name>